<protein>
    <submittedName>
        <fullName evidence="1">Uncharacterized protein</fullName>
    </submittedName>
</protein>
<accession>A0ABD3WDI3</accession>
<organism evidence="1 2">
    <name type="scientific">Sinanodonta woodiana</name>
    <name type="common">Chinese pond mussel</name>
    <name type="synonym">Anodonta woodiana</name>
    <dbReference type="NCBI Taxonomy" id="1069815"/>
    <lineage>
        <taxon>Eukaryota</taxon>
        <taxon>Metazoa</taxon>
        <taxon>Spiralia</taxon>
        <taxon>Lophotrochozoa</taxon>
        <taxon>Mollusca</taxon>
        <taxon>Bivalvia</taxon>
        <taxon>Autobranchia</taxon>
        <taxon>Heteroconchia</taxon>
        <taxon>Palaeoheterodonta</taxon>
        <taxon>Unionida</taxon>
        <taxon>Unionoidea</taxon>
        <taxon>Unionidae</taxon>
        <taxon>Unioninae</taxon>
        <taxon>Sinanodonta</taxon>
    </lineage>
</organism>
<gene>
    <name evidence="1" type="ORF">ACJMK2_039945</name>
</gene>
<dbReference type="AlphaFoldDB" id="A0ABD3WDI3"/>
<dbReference type="Proteomes" id="UP001634394">
    <property type="component" value="Unassembled WGS sequence"/>
</dbReference>
<sequence>MYRELVNIQVKCKEQLHLLRHRCVNHWYQHAIRIMTTMKVVQWSDHVQQDMGEKDWFVVTHSCYYKVRILQRIPDEELDDYQNLLHNVHLVE</sequence>
<evidence type="ECO:0000313" key="1">
    <source>
        <dbReference type="EMBL" id="KAL3871974.1"/>
    </source>
</evidence>
<evidence type="ECO:0000313" key="2">
    <source>
        <dbReference type="Proteomes" id="UP001634394"/>
    </source>
</evidence>
<dbReference type="EMBL" id="JBJQND010000007">
    <property type="protein sequence ID" value="KAL3871974.1"/>
    <property type="molecule type" value="Genomic_DNA"/>
</dbReference>
<proteinExistence type="predicted"/>
<name>A0ABD3WDI3_SINWO</name>
<keyword evidence="2" id="KW-1185">Reference proteome</keyword>
<reference evidence="1 2" key="1">
    <citation type="submission" date="2024-11" db="EMBL/GenBank/DDBJ databases">
        <title>Chromosome-level genome assembly of the freshwater bivalve Anodonta woodiana.</title>
        <authorList>
            <person name="Chen X."/>
        </authorList>
    </citation>
    <scope>NUCLEOTIDE SEQUENCE [LARGE SCALE GENOMIC DNA]</scope>
    <source>
        <strain evidence="1">MN2024</strain>
        <tissue evidence="1">Gills</tissue>
    </source>
</reference>
<comment type="caution">
    <text evidence="1">The sequence shown here is derived from an EMBL/GenBank/DDBJ whole genome shotgun (WGS) entry which is preliminary data.</text>
</comment>